<evidence type="ECO:0000259" key="3">
    <source>
        <dbReference type="Pfam" id="PF07883"/>
    </source>
</evidence>
<dbReference type="AlphaFoldDB" id="A0A6G1HVH0"/>
<accession>A0A6G1HVH0</accession>
<dbReference type="Pfam" id="PF07883">
    <property type="entry name" value="Cupin_2"/>
    <property type="match status" value="1"/>
</dbReference>
<dbReference type="InterPro" id="IPR011051">
    <property type="entry name" value="RmlC_Cupin_sf"/>
</dbReference>
<sequence length="318" mass="35383">MADSQEKLLAELPPDTLPLWKQMTRLNPPLPAPTCVPHIWHMRKLLPLLQRAGHLVSEAEAERRVLMLINPGRNDAPYTTDTLYAGLQLVMPHETAPAHRHVAFAMRFVISGTGGFTAVDGQRVRMARGDVILTPQWAWHDHGNEGPDPVIWLDALNLPLFQALPVHFVEHYKEPRYPAKDVDKGESPIVFPWAEVQAVLDAKAQAGDTKAEHRYRLADGAELSTTIGAGAVRVAPGQWIQGSGSTASGVYHVVSGSGRLELRERVKLEFAEGDTFCVPAWQDFILGAGEEPVYLYYFDDIPLLRVLGFYRERTDEDG</sequence>
<protein>
    <submittedName>
        <fullName evidence="4">RmlC-like cupin</fullName>
    </submittedName>
</protein>
<dbReference type="InterPro" id="IPR047183">
    <property type="entry name" value="GDO-like"/>
</dbReference>
<dbReference type="InterPro" id="IPR013096">
    <property type="entry name" value="Cupin_2"/>
</dbReference>
<feature type="domain" description="Cupin type-2" evidence="3">
    <location>
        <begin position="87"/>
        <end position="154"/>
    </location>
</feature>
<gene>
    <name evidence="4" type="ORF">EJ06DRAFT_530598</name>
</gene>
<keyword evidence="1" id="KW-0223">Dioxygenase</keyword>
<dbReference type="InterPro" id="IPR014710">
    <property type="entry name" value="RmlC-like_jellyroll"/>
</dbReference>
<dbReference type="EMBL" id="ML996696">
    <property type="protein sequence ID" value="KAF2399819.1"/>
    <property type="molecule type" value="Genomic_DNA"/>
</dbReference>
<proteinExistence type="predicted"/>
<evidence type="ECO:0000313" key="5">
    <source>
        <dbReference type="Proteomes" id="UP000799640"/>
    </source>
</evidence>
<dbReference type="PANTHER" id="PTHR41517">
    <property type="entry name" value="1,2-DIOXYGENASE PROTEIN-RELATED"/>
    <property type="match status" value="1"/>
</dbReference>
<dbReference type="SUPFAM" id="SSF51182">
    <property type="entry name" value="RmlC-like cupins"/>
    <property type="match status" value="1"/>
</dbReference>
<reference evidence="4" key="1">
    <citation type="journal article" date="2020" name="Stud. Mycol.">
        <title>101 Dothideomycetes genomes: a test case for predicting lifestyles and emergence of pathogens.</title>
        <authorList>
            <person name="Haridas S."/>
            <person name="Albert R."/>
            <person name="Binder M."/>
            <person name="Bloem J."/>
            <person name="Labutti K."/>
            <person name="Salamov A."/>
            <person name="Andreopoulos B."/>
            <person name="Baker S."/>
            <person name="Barry K."/>
            <person name="Bills G."/>
            <person name="Bluhm B."/>
            <person name="Cannon C."/>
            <person name="Castanera R."/>
            <person name="Culley D."/>
            <person name="Daum C."/>
            <person name="Ezra D."/>
            <person name="Gonzalez J."/>
            <person name="Henrissat B."/>
            <person name="Kuo A."/>
            <person name="Liang C."/>
            <person name="Lipzen A."/>
            <person name="Lutzoni F."/>
            <person name="Magnuson J."/>
            <person name="Mondo S."/>
            <person name="Nolan M."/>
            <person name="Ohm R."/>
            <person name="Pangilinan J."/>
            <person name="Park H.-J."/>
            <person name="Ramirez L."/>
            <person name="Alfaro M."/>
            <person name="Sun H."/>
            <person name="Tritt A."/>
            <person name="Yoshinaga Y."/>
            <person name="Zwiers L.-H."/>
            <person name="Turgeon B."/>
            <person name="Goodwin S."/>
            <person name="Spatafora J."/>
            <person name="Crous P."/>
            <person name="Grigoriev I."/>
        </authorList>
    </citation>
    <scope>NUCLEOTIDE SEQUENCE</scope>
    <source>
        <strain evidence="4">CBS 262.69</strain>
    </source>
</reference>
<dbReference type="PANTHER" id="PTHR41517:SF1">
    <property type="entry name" value="CUPIN"/>
    <property type="match status" value="1"/>
</dbReference>
<keyword evidence="2" id="KW-0560">Oxidoreductase</keyword>
<organism evidence="4 5">
    <name type="scientific">Trichodelitschia bisporula</name>
    <dbReference type="NCBI Taxonomy" id="703511"/>
    <lineage>
        <taxon>Eukaryota</taxon>
        <taxon>Fungi</taxon>
        <taxon>Dikarya</taxon>
        <taxon>Ascomycota</taxon>
        <taxon>Pezizomycotina</taxon>
        <taxon>Dothideomycetes</taxon>
        <taxon>Dothideomycetes incertae sedis</taxon>
        <taxon>Phaeotrichales</taxon>
        <taxon>Phaeotrichaceae</taxon>
        <taxon>Trichodelitschia</taxon>
    </lineage>
</organism>
<dbReference type="OrthoDB" id="2205143at2759"/>
<dbReference type="CDD" id="cd02216">
    <property type="entry name" value="cupin_GDO-like_N"/>
    <property type="match status" value="1"/>
</dbReference>
<dbReference type="Gene3D" id="2.60.120.10">
    <property type="entry name" value="Jelly Rolls"/>
    <property type="match status" value="1"/>
</dbReference>
<dbReference type="GO" id="GO:0051213">
    <property type="term" value="F:dioxygenase activity"/>
    <property type="evidence" value="ECO:0007669"/>
    <property type="project" value="UniProtKB-KW"/>
</dbReference>
<keyword evidence="5" id="KW-1185">Reference proteome</keyword>
<evidence type="ECO:0000256" key="2">
    <source>
        <dbReference type="ARBA" id="ARBA00023002"/>
    </source>
</evidence>
<evidence type="ECO:0000256" key="1">
    <source>
        <dbReference type="ARBA" id="ARBA00022964"/>
    </source>
</evidence>
<dbReference type="Proteomes" id="UP000799640">
    <property type="component" value="Unassembled WGS sequence"/>
</dbReference>
<evidence type="ECO:0000313" key="4">
    <source>
        <dbReference type="EMBL" id="KAF2399819.1"/>
    </source>
</evidence>
<name>A0A6G1HVH0_9PEZI</name>